<evidence type="ECO:0000313" key="3">
    <source>
        <dbReference type="Proteomes" id="UP000234462"/>
    </source>
</evidence>
<evidence type="ECO:0000313" key="2">
    <source>
        <dbReference type="EMBL" id="SMY13287.1"/>
    </source>
</evidence>
<dbReference type="PROSITE" id="PS51257">
    <property type="entry name" value="PROKAR_LIPOPROTEIN"/>
    <property type="match status" value="1"/>
</dbReference>
<keyword evidence="1" id="KW-0560">Oxidoreductase</keyword>
<dbReference type="SUPFAM" id="SSF51905">
    <property type="entry name" value="FAD/NAD(P)-binding domain"/>
    <property type="match status" value="2"/>
</dbReference>
<name>A0A2H1L8S1_9MICO</name>
<dbReference type="GO" id="GO:0004497">
    <property type="term" value="F:monooxygenase activity"/>
    <property type="evidence" value="ECO:0007669"/>
    <property type="project" value="TreeGrafter"/>
</dbReference>
<dbReference type="RefSeq" id="WP_101590171.1">
    <property type="nucleotide sequence ID" value="NZ_FXZM01000030.1"/>
</dbReference>
<dbReference type="AlphaFoldDB" id="A0A2H1L8S1"/>
<dbReference type="PRINTS" id="PR00368">
    <property type="entry name" value="FADPNR"/>
</dbReference>
<sequence length="359" mass="39271">MAGRVTIYDVAIVGGGQAGLAAAVACQKFNLSYIVLEANDSPGGSWPYFYESLTLFSPAAFCALPGFRFPGWPLRFPHRDEMVSYLGQYVSYFGINLVTNHRVRRVDHYDGVYRLAVEGQKDLCARALISATGTFGSPSRPPLVGFEEFSGRLLHSAEYMNASTHVGESVAVVGAGNSAMQIAAELSDVASVSLFSREAPVFIRSKYLGLPVHFWFKYLPLDRLGLRGARNIRRPAIVDDGRYRSILQTGRVRWSRLPSVSDGVHLDSLKHDRHSLPDSVILATGFRPDTDWLNNLGVLSESGLPVHRSGIAQAVDTVVWVGLPGMRTRSSSMLRGVGADADFVVENLSNRLRDPTAGR</sequence>
<gene>
    <name evidence="2" type="ORF">BJEO58_02903</name>
</gene>
<dbReference type="EMBL" id="FXZM01000030">
    <property type="protein sequence ID" value="SMY13287.1"/>
    <property type="molecule type" value="Genomic_DNA"/>
</dbReference>
<proteinExistence type="predicted"/>
<dbReference type="OrthoDB" id="9808049at2"/>
<dbReference type="Gene3D" id="3.50.50.60">
    <property type="entry name" value="FAD/NAD(P)-binding domain"/>
    <property type="match status" value="1"/>
</dbReference>
<organism evidence="2 3">
    <name type="scientific">Brevibacterium jeotgali</name>
    <dbReference type="NCBI Taxonomy" id="1262550"/>
    <lineage>
        <taxon>Bacteria</taxon>
        <taxon>Bacillati</taxon>
        <taxon>Actinomycetota</taxon>
        <taxon>Actinomycetes</taxon>
        <taxon>Micrococcales</taxon>
        <taxon>Brevibacteriaceae</taxon>
        <taxon>Brevibacterium</taxon>
    </lineage>
</organism>
<dbReference type="InterPro" id="IPR036188">
    <property type="entry name" value="FAD/NAD-bd_sf"/>
</dbReference>
<evidence type="ECO:0000256" key="1">
    <source>
        <dbReference type="ARBA" id="ARBA00023002"/>
    </source>
</evidence>
<protein>
    <submittedName>
        <fullName evidence="2">Putative flavoprotein involved in K+ transport</fullName>
    </submittedName>
</protein>
<reference evidence="3" key="1">
    <citation type="submission" date="2017-03" db="EMBL/GenBank/DDBJ databases">
        <authorList>
            <person name="Monnet C."/>
        </authorList>
    </citation>
    <scope>NUCLEOTIDE SEQUENCE [LARGE SCALE GENOMIC DNA]</scope>
    <source>
        <strain evidence="3">SJ5-8</strain>
    </source>
</reference>
<keyword evidence="3" id="KW-1185">Reference proteome</keyword>
<dbReference type="Pfam" id="PF13738">
    <property type="entry name" value="Pyr_redox_3"/>
    <property type="match status" value="1"/>
</dbReference>
<dbReference type="PRINTS" id="PR00469">
    <property type="entry name" value="PNDRDTASEII"/>
</dbReference>
<dbReference type="InterPro" id="IPR050982">
    <property type="entry name" value="Auxin_biosynth/cation_transpt"/>
</dbReference>
<accession>A0A2H1L8S1</accession>
<dbReference type="Proteomes" id="UP000234462">
    <property type="component" value="Unassembled WGS sequence"/>
</dbReference>
<dbReference type="GO" id="GO:0050660">
    <property type="term" value="F:flavin adenine dinucleotide binding"/>
    <property type="evidence" value="ECO:0007669"/>
    <property type="project" value="TreeGrafter"/>
</dbReference>
<dbReference type="PANTHER" id="PTHR43539:SF78">
    <property type="entry name" value="FLAVIN-CONTAINING MONOOXYGENASE"/>
    <property type="match status" value="1"/>
</dbReference>
<dbReference type="PANTHER" id="PTHR43539">
    <property type="entry name" value="FLAVIN-BINDING MONOOXYGENASE-LIKE PROTEIN (AFU_ORTHOLOGUE AFUA_4G09220)"/>
    <property type="match status" value="1"/>
</dbReference>